<organism evidence="1 2">
    <name type="scientific">Trifolium medium</name>
    <dbReference type="NCBI Taxonomy" id="97028"/>
    <lineage>
        <taxon>Eukaryota</taxon>
        <taxon>Viridiplantae</taxon>
        <taxon>Streptophyta</taxon>
        <taxon>Embryophyta</taxon>
        <taxon>Tracheophyta</taxon>
        <taxon>Spermatophyta</taxon>
        <taxon>Magnoliopsida</taxon>
        <taxon>eudicotyledons</taxon>
        <taxon>Gunneridae</taxon>
        <taxon>Pentapetalae</taxon>
        <taxon>rosids</taxon>
        <taxon>fabids</taxon>
        <taxon>Fabales</taxon>
        <taxon>Fabaceae</taxon>
        <taxon>Papilionoideae</taxon>
        <taxon>50 kb inversion clade</taxon>
        <taxon>NPAAA clade</taxon>
        <taxon>Hologalegina</taxon>
        <taxon>IRL clade</taxon>
        <taxon>Trifolieae</taxon>
        <taxon>Trifolium</taxon>
    </lineage>
</organism>
<dbReference type="AlphaFoldDB" id="A0A392T602"/>
<dbReference type="Gene3D" id="1.25.40.10">
    <property type="entry name" value="Tetratricopeptide repeat domain"/>
    <property type="match status" value="1"/>
</dbReference>
<dbReference type="Proteomes" id="UP000265520">
    <property type="component" value="Unassembled WGS sequence"/>
</dbReference>
<proteinExistence type="predicted"/>
<sequence>MKEVHGVQPKLEHYGCLIDLLGRAGRLKEAEERLQGMAMKPNAVLWRSLLGAARLHGNVDVGEVALR</sequence>
<feature type="non-terminal residue" evidence="1">
    <location>
        <position position="67"/>
    </location>
</feature>
<dbReference type="PANTHER" id="PTHR47926">
    <property type="entry name" value="PENTATRICOPEPTIDE REPEAT-CONTAINING PROTEIN"/>
    <property type="match status" value="1"/>
</dbReference>
<reference evidence="1 2" key="1">
    <citation type="journal article" date="2018" name="Front. Plant Sci.">
        <title>Red Clover (Trifolium pratense) and Zigzag Clover (T. medium) - A Picture of Genomic Similarities and Differences.</title>
        <authorList>
            <person name="Dluhosova J."/>
            <person name="Istvanek J."/>
            <person name="Nedelnik J."/>
            <person name="Repkova J."/>
        </authorList>
    </citation>
    <scope>NUCLEOTIDE SEQUENCE [LARGE SCALE GENOMIC DNA]</scope>
    <source>
        <strain evidence="2">cv. 10/8</strain>
        <tissue evidence="1">Leaf</tissue>
    </source>
</reference>
<protein>
    <submittedName>
        <fullName evidence="1">Pentatricopeptide repeat-containing protein</fullName>
    </submittedName>
</protein>
<evidence type="ECO:0000313" key="1">
    <source>
        <dbReference type="EMBL" id="MCI56212.1"/>
    </source>
</evidence>
<dbReference type="InterPro" id="IPR046960">
    <property type="entry name" value="PPR_At4g14850-like_plant"/>
</dbReference>
<dbReference type="InterPro" id="IPR011990">
    <property type="entry name" value="TPR-like_helical_dom_sf"/>
</dbReference>
<keyword evidence="2" id="KW-1185">Reference proteome</keyword>
<comment type="caution">
    <text evidence="1">The sequence shown here is derived from an EMBL/GenBank/DDBJ whole genome shotgun (WGS) entry which is preliminary data.</text>
</comment>
<dbReference type="GO" id="GO:0009451">
    <property type="term" value="P:RNA modification"/>
    <property type="evidence" value="ECO:0007669"/>
    <property type="project" value="InterPro"/>
</dbReference>
<dbReference type="GO" id="GO:0003723">
    <property type="term" value="F:RNA binding"/>
    <property type="evidence" value="ECO:0007669"/>
    <property type="project" value="InterPro"/>
</dbReference>
<evidence type="ECO:0000313" key="2">
    <source>
        <dbReference type="Proteomes" id="UP000265520"/>
    </source>
</evidence>
<dbReference type="EMBL" id="LXQA010508834">
    <property type="protein sequence ID" value="MCI56212.1"/>
    <property type="molecule type" value="Genomic_DNA"/>
</dbReference>
<name>A0A392T602_9FABA</name>
<accession>A0A392T602</accession>